<reference evidence="1" key="2">
    <citation type="journal article" date="2021" name="PeerJ">
        <title>Extensive microbial diversity within the chicken gut microbiome revealed by metagenomics and culture.</title>
        <authorList>
            <person name="Gilroy R."/>
            <person name="Ravi A."/>
            <person name="Getino M."/>
            <person name="Pursley I."/>
            <person name="Horton D.L."/>
            <person name="Alikhan N.F."/>
            <person name="Baker D."/>
            <person name="Gharbi K."/>
            <person name="Hall N."/>
            <person name="Watson M."/>
            <person name="Adriaenssens E.M."/>
            <person name="Foster-Nyarko E."/>
            <person name="Jarju S."/>
            <person name="Secka A."/>
            <person name="Antonio M."/>
            <person name="Oren A."/>
            <person name="Chaudhuri R.R."/>
            <person name="La Ragione R."/>
            <person name="Hildebrand F."/>
            <person name="Pallen M.J."/>
        </authorList>
    </citation>
    <scope>NUCLEOTIDE SEQUENCE</scope>
    <source>
        <strain evidence="1">CHK165-10780</strain>
    </source>
</reference>
<name>A0A9D1CKQ6_9FIRM</name>
<proteinExistence type="predicted"/>
<evidence type="ECO:0000313" key="1">
    <source>
        <dbReference type="EMBL" id="HIQ65090.1"/>
    </source>
</evidence>
<evidence type="ECO:0000313" key="2">
    <source>
        <dbReference type="Proteomes" id="UP000886725"/>
    </source>
</evidence>
<gene>
    <name evidence="1" type="ORF">IAC85_05055</name>
</gene>
<reference evidence="1" key="1">
    <citation type="submission" date="2020-10" db="EMBL/GenBank/DDBJ databases">
        <authorList>
            <person name="Gilroy R."/>
        </authorList>
    </citation>
    <scope>NUCLEOTIDE SEQUENCE</scope>
    <source>
        <strain evidence="1">CHK165-10780</strain>
    </source>
</reference>
<accession>A0A9D1CKQ6</accession>
<protein>
    <submittedName>
        <fullName evidence="1">Uncharacterized protein</fullName>
    </submittedName>
</protein>
<organism evidence="1 2">
    <name type="scientific">Candidatus Faecenecus gallistercoris</name>
    <dbReference type="NCBI Taxonomy" id="2840793"/>
    <lineage>
        <taxon>Bacteria</taxon>
        <taxon>Bacillati</taxon>
        <taxon>Bacillota</taxon>
        <taxon>Bacillota incertae sedis</taxon>
        <taxon>Candidatus Faecenecus</taxon>
    </lineage>
</organism>
<dbReference type="EMBL" id="DVFU01000097">
    <property type="protein sequence ID" value="HIQ65090.1"/>
    <property type="molecule type" value="Genomic_DNA"/>
</dbReference>
<sequence length="138" mass="16984">MKYVLVGQREEKMDSLREYQTMDDMDAYTSSFKDEEELNREYPDYQKIEIIGWNDAGKSFYHYPIYYKDTRNDYIDILLGYITEEQKQMAEQYQAEHPTYQYTEYWLRNMSSSNFRNLVNIYDKKYHFSEQKSVEKNK</sequence>
<dbReference type="Proteomes" id="UP000886725">
    <property type="component" value="Unassembled WGS sequence"/>
</dbReference>
<dbReference type="AlphaFoldDB" id="A0A9D1CKQ6"/>
<comment type="caution">
    <text evidence="1">The sequence shown here is derived from an EMBL/GenBank/DDBJ whole genome shotgun (WGS) entry which is preliminary data.</text>
</comment>